<dbReference type="EMBL" id="BSFI01000007">
    <property type="protein sequence ID" value="GLK68208.1"/>
    <property type="molecule type" value="Genomic_DNA"/>
</dbReference>
<dbReference type="AlphaFoldDB" id="A0A9W6J1W1"/>
<dbReference type="Proteomes" id="UP001143372">
    <property type="component" value="Unassembled WGS sequence"/>
</dbReference>
<evidence type="ECO:0000313" key="3">
    <source>
        <dbReference type="Proteomes" id="UP001143372"/>
    </source>
</evidence>
<reference evidence="2" key="1">
    <citation type="journal article" date="2014" name="Int. J. Syst. Evol. Microbiol.">
        <title>Complete genome sequence of Corynebacterium casei LMG S-19264T (=DSM 44701T), isolated from a smear-ripened cheese.</title>
        <authorList>
            <consortium name="US DOE Joint Genome Institute (JGI-PGF)"/>
            <person name="Walter F."/>
            <person name="Albersmeier A."/>
            <person name="Kalinowski J."/>
            <person name="Ruckert C."/>
        </authorList>
    </citation>
    <scope>NUCLEOTIDE SEQUENCE</scope>
    <source>
        <strain evidence="2">VKM B-2347</strain>
    </source>
</reference>
<comment type="caution">
    <text evidence="2">The sequence shown here is derived from an EMBL/GenBank/DDBJ whole genome shotgun (WGS) entry which is preliminary data.</text>
</comment>
<evidence type="ECO:0000256" key="1">
    <source>
        <dbReference type="SAM" id="MobiDB-lite"/>
    </source>
</evidence>
<feature type="region of interest" description="Disordered" evidence="1">
    <location>
        <begin position="85"/>
        <end position="132"/>
    </location>
</feature>
<sequence>MSTKNWNVIQDRAADGLSGDGFIHLFCHPEEVLAQRGMTVDQKRELLASWASDLHAVEGAPAMRQLESGAIVRLDDVLAALRALDPAAPPAPRPRPWGGNRRPLRLWGTQKRRRHRSWTDDDDGGDPPPRPAAAMRETLLAA</sequence>
<dbReference type="RefSeq" id="WP_271168432.1">
    <property type="nucleotide sequence ID" value="NZ_BSFI01000007.1"/>
</dbReference>
<evidence type="ECO:0000313" key="2">
    <source>
        <dbReference type="EMBL" id="GLK68208.1"/>
    </source>
</evidence>
<reference evidence="2" key="2">
    <citation type="submission" date="2023-01" db="EMBL/GenBank/DDBJ databases">
        <authorList>
            <person name="Sun Q."/>
            <person name="Evtushenko L."/>
        </authorList>
    </citation>
    <scope>NUCLEOTIDE SEQUENCE</scope>
    <source>
        <strain evidence="2">VKM B-2347</strain>
    </source>
</reference>
<protein>
    <submittedName>
        <fullName evidence="2">Uncharacterized protein</fullName>
    </submittedName>
</protein>
<gene>
    <name evidence="2" type="ORF">GCM10008179_18460</name>
</gene>
<accession>A0A9W6J1W1</accession>
<name>A0A9W6J1W1_9HYPH</name>
<organism evidence="2 3">
    <name type="scientific">Hansschlegelia plantiphila</name>
    <dbReference type="NCBI Taxonomy" id="374655"/>
    <lineage>
        <taxon>Bacteria</taxon>
        <taxon>Pseudomonadati</taxon>
        <taxon>Pseudomonadota</taxon>
        <taxon>Alphaproteobacteria</taxon>
        <taxon>Hyphomicrobiales</taxon>
        <taxon>Methylopilaceae</taxon>
        <taxon>Hansschlegelia</taxon>
    </lineage>
</organism>
<keyword evidence="3" id="KW-1185">Reference proteome</keyword>
<proteinExistence type="predicted"/>